<accession>S7ZW32</accession>
<feature type="compositionally biased region" description="Basic and acidic residues" evidence="1">
    <location>
        <begin position="1"/>
        <end position="52"/>
    </location>
</feature>
<feature type="region of interest" description="Disordered" evidence="1">
    <location>
        <begin position="660"/>
        <end position="684"/>
    </location>
</feature>
<evidence type="ECO:0008006" key="4">
    <source>
        <dbReference type="Google" id="ProtNLM"/>
    </source>
</evidence>
<dbReference type="eggNOG" id="ENOG502SHD6">
    <property type="taxonomic scope" value="Eukaryota"/>
</dbReference>
<sequence>MEDTIAELRRQLEEERKAREEAERRAERDREAREEAEHRAERERKAREEAERPSQPNTLWGLLHRCHESLSQAFRVETDEKLLTRGPTTEPVNRLYPKRIARWVDFPQLQEQVWTKFDSADAFTSRPLFYSNFGVECVAKNIQDMPMYSEELLQDFERVTVDRFVRSVIEALQNDALLRHEFGIRGQVTLGGYLSGPSSGNSLDQRDRQDAQPPQRLASARQRVGTTRRRHRGADQFCVHLRADEQQIPVSAVEYKAPHKLTIPELVAGLHPLDLARDIIAQKGETFAFYATRLVAAVITQIFSYMIDSGVRYGYICTGEAFVFLHIPQDDPTVVQYSLCIPNQDVQWDDELRLHRTAIGQVLAFTLQALAADIPSQKWHDKASKLMTWDVDYLDVLRQIPRNLRKDPPVYDYQPLHWKPCLKIHNTRSHARRQPYASLPKHSSTEDGQSTPLYCTIACIRGVVSRDPLDKRCPNWKLHGSLSHPIGPQEFIDQLGHQLARDRDLGFEQLHVCGRTGYLMKSTLLLYGYTVIIKATTKEKQHRLQAEADNYYHLGSLQGQQIPVCLGTFTPRISYWYHGELMEQMMILSWSGRRLQFVINDENSRFFRQERDKALAILQSHGVVHGDIAWRNMLWDDRSSRLIVIDLEDLKWLKRPRALGSKTENARRGRRARGRSGGEARRNG</sequence>
<name>S7ZW32_PENO1</name>
<reference evidence="2 3" key="1">
    <citation type="journal article" date="2013" name="PLoS ONE">
        <title>Genomic and secretomic analyses reveal unique features of the lignocellulolytic enzyme system of Penicillium decumbens.</title>
        <authorList>
            <person name="Liu G."/>
            <person name="Zhang L."/>
            <person name="Wei X."/>
            <person name="Zou G."/>
            <person name="Qin Y."/>
            <person name="Ma L."/>
            <person name="Li J."/>
            <person name="Zheng H."/>
            <person name="Wang S."/>
            <person name="Wang C."/>
            <person name="Xun L."/>
            <person name="Zhao G.-P."/>
            <person name="Zhou Z."/>
            <person name="Qu Y."/>
        </authorList>
    </citation>
    <scope>NUCLEOTIDE SEQUENCE [LARGE SCALE GENOMIC DNA]</scope>
    <source>
        <strain evidence="3">114-2 / CGMCC 5302</strain>
    </source>
</reference>
<keyword evidence="3" id="KW-1185">Reference proteome</keyword>
<organism evidence="2 3">
    <name type="scientific">Penicillium oxalicum (strain 114-2 / CGMCC 5302)</name>
    <name type="common">Penicillium decumbens</name>
    <dbReference type="NCBI Taxonomy" id="933388"/>
    <lineage>
        <taxon>Eukaryota</taxon>
        <taxon>Fungi</taxon>
        <taxon>Dikarya</taxon>
        <taxon>Ascomycota</taxon>
        <taxon>Pezizomycotina</taxon>
        <taxon>Eurotiomycetes</taxon>
        <taxon>Eurotiomycetidae</taxon>
        <taxon>Eurotiales</taxon>
        <taxon>Aspergillaceae</taxon>
        <taxon>Penicillium</taxon>
    </lineage>
</organism>
<dbReference type="AlphaFoldDB" id="S7ZW32"/>
<evidence type="ECO:0000256" key="1">
    <source>
        <dbReference type="SAM" id="MobiDB-lite"/>
    </source>
</evidence>
<feature type="region of interest" description="Disordered" evidence="1">
    <location>
        <begin position="196"/>
        <end position="231"/>
    </location>
</feature>
<evidence type="ECO:0000313" key="2">
    <source>
        <dbReference type="EMBL" id="EPS32971.1"/>
    </source>
</evidence>
<dbReference type="Proteomes" id="UP000019376">
    <property type="component" value="Unassembled WGS sequence"/>
</dbReference>
<protein>
    <recommendedName>
        <fullName evidence="4">Protein kinase domain-containing protein</fullName>
    </recommendedName>
</protein>
<proteinExistence type="predicted"/>
<dbReference type="EMBL" id="KB644414">
    <property type="protein sequence ID" value="EPS32971.1"/>
    <property type="molecule type" value="Genomic_DNA"/>
</dbReference>
<dbReference type="SUPFAM" id="SSF56112">
    <property type="entry name" value="Protein kinase-like (PK-like)"/>
    <property type="match status" value="1"/>
</dbReference>
<dbReference type="STRING" id="933388.S7ZW32"/>
<dbReference type="OrthoDB" id="2156052at2759"/>
<feature type="compositionally biased region" description="Low complexity" evidence="1">
    <location>
        <begin position="211"/>
        <end position="225"/>
    </location>
</feature>
<evidence type="ECO:0000313" key="3">
    <source>
        <dbReference type="Proteomes" id="UP000019376"/>
    </source>
</evidence>
<dbReference type="Gene3D" id="1.10.510.10">
    <property type="entry name" value="Transferase(Phosphotransferase) domain 1"/>
    <property type="match status" value="1"/>
</dbReference>
<dbReference type="InterPro" id="IPR011009">
    <property type="entry name" value="Kinase-like_dom_sf"/>
</dbReference>
<dbReference type="HOGENOM" id="CLU_010672_3_0_1"/>
<dbReference type="PhylomeDB" id="S7ZW32"/>
<feature type="region of interest" description="Disordered" evidence="1">
    <location>
        <begin position="1"/>
        <end position="56"/>
    </location>
</feature>
<gene>
    <name evidence="2" type="ORF">PDE_07932</name>
</gene>